<name>A0A6C0CC13_9ZZZZ</name>
<proteinExistence type="predicted"/>
<sequence>MPQTNKKTARSNILGKILAINTAAAANASSSPDLEVIRKLKEHSQASQASQAALADNPMFLLTMEEYQYMCDNEMTLSIVAKMLKIDIKKLKKICRLMNIFIENINSSPETIKDKMKAKRATQVPIFLLPPELREDIIAVYEKMLKYELRDWIPKDRLRWDFLVYNYNAIDLLDANPDMIEWENLPSNTNEEGVASLIRKYVFGNPKYKGFADDIDWAQLSSNPFAIDLLETVIKAGGADPTNNRVYWYLLCKNPAAINILSEPKHSELIDWEVLSSNPSAIALLADKWKEEKRVKAADVKQYEDMRNNGNIVAWNILSGNPNAIDLLRKKIREEMKMTPADYNELEEIEKIAWNNLSANPEAIALLELDPDKIDWFNLSSNKSPKAAKLLKERVEYESSLSKDTYNHLTNKINWAYLSNNQNAIKILEANQSKIVWGALSNNPKAIKILDKNQEKIDWEVLSGNPEAIRLLKENPQRIVWDRLAMNTNAMSILEANQANINWGELSANEGIFILR</sequence>
<dbReference type="AlphaFoldDB" id="A0A6C0CC13"/>
<reference evidence="1" key="1">
    <citation type="journal article" date="2020" name="Nature">
        <title>Giant virus diversity and host interactions through global metagenomics.</title>
        <authorList>
            <person name="Schulz F."/>
            <person name="Roux S."/>
            <person name="Paez-Espino D."/>
            <person name="Jungbluth S."/>
            <person name="Walsh D.A."/>
            <person name="Denef V.J."/>
            <person name="McMahon K.D."/>
            <person name="Konstantinidis K.T."/>
            <person name="Eloe-Fadrosh E.A."/>
            <person name="Kyrpides N.C."/>
            <person name="Woyke T."/>
        </authorList>
    </citation>
    <scope>NUCLEOTIDE SEQUENCE</scope>
    <source>
        <strain evidence="1">GVMAG-M-3300020565-3</strain>
    </source>
</reference>
<protein>
    <recommendedName>
        <fullName evidence="2">DUF4116 domain-containing protein</fullName>
    </recommendedName>
</protein>
<accession>A0A6C0CC13</accession>
<organism evidence="1">
    <name type="scientific">viral metagenome</name>
    <dbReference type="NCBI Taxonomy" id="1070528"/>
    <lineage>
        <taxon>unclassified sequences</taxon>
        <taxon>metagenomes</taxon>
        <taxon>organismal metagenomes</taxon>
    </lineage>
</organism>
<evidence type="ECO:0008006" key="2">
    <source>
        <dbReference type="Google" id="ProtNLM"/>
    </source>
</evidence>
<dbReference type="EMBL" id="MN739391">
    <property type="protein sequence ID" value="QHT02256.1"/>
    <property type="molecule type" value="Genomic_DNA"/>
</dbReference>
<evidence type="ECO:0000313" key="1">
    <source>
        <dbReference type="EMBL" id="QHT02256.1"/>
    </source>
</evidence>